<evidence type="ECO:0000256" key="1">
    <source>
        <dbReference type="ARBA" id="ARBA00022723"/>
    </source>
</evidence>
<dbReference type="PANTHER" id="PTHR45838">
    <property type="entry name" value="HISTONE-LYSINE-N-METHYLTRANSFERASE 2 KMT2 FAMILY MEMBER"/>
    <property type="match status" value="1"/>
</dbReference>
<feature type="compositionally biased region" description="Low complexity" evidence="8">
    <location>
        <begin position="449"/>
        <end position="460"/>
    </location>
</feature>
<feature type="compositionally biased region" description="Low complexity" evidence="8">
    <location>
        <begin position="1342"/>
        <end position="1359"/>
    </location>
</feature>
<keyword evidence="5" id="KW-0805">Transcription regulation</keyword>
<dbReference type="Gene3D" id="3.30.40.10">
    <property type="entry name" value="Zinc/RING finger domain, C3HC4 (zinc finger)"/>
    <property type="match status" value="3"/>
</dbReference>
<dbReference type="InterPro" id="IPR046341">
    <property type="entry name" value="SET_dom_sf"/>
</dbReference>
<dbReference type="SMART" id="SM00249">
    <property type="entry name" value="PHD"/>
    <property type="match status" value="3"/>
</dbReference>
<feature type="compositionally biased region" description="Basic and acidic residues" evidence="8">
    <location>
        <begin position="186"/>
        <end position="198"/>
    </location>
</feature>
<dbReference type="PROSITE" id="PS51805">
    <property type="entry name" value="EPHD"/>
    <property type="match status" value="1"/>
</dbReference>
<keyword evidence="2 7" id="KW-0863">Zinc-finger</keyword>
<evidence type="ECO:0000259" key="10">
    <source>
        <dbReference type="PROSITE" id="PS51805"/>
    </source>
</evidence>
<dbReference type="PROSITE" id="PS50016">
    <property type="entry name" value="ZF_PHD_2"/>
    <property type="match status" value="2"/>
</dbReference>
<evidence type="ECO:0000259" key="9">
    <source>
        <dbReference type="PROSITE" id="PS50016"/>
    </source>
</evidence>
<dbReference type="InterPro" id="IPR011011">
    <property type="entry name" value="Znf_FYVE_PHD"/>
</dbReference>
<evidence type="ECO:0000313" key="11">
    <source>
        <dbReference type="EMBL" id="KAG0301330.1"/>
    </source>
</evidence>
<feature type="compositionally biased region" description="Basic residues" evidence="8">
    <location>
        <begin position="245"/>
        <end position="256"/>
    </location>
</feature>
<evidence type="ECO:0000256" key="8">
    <source>
        <dbReference type="SAM" id="MobiDB-lite"/>
    </source>
</evidence>
<evidence type="ECO:0000256" key="6">
    <source>
        <dbReference type="ARBA" id="ARBA00023163"/>
    </source>
</evidence>
<feature type="region of interest" description="Disordered" evidence="8">
    <location>
        <begin position="1710"/>
        <end position="1745"/>
    </location>
</feature>
<feature type="region of interest" description="Disordered" evidence="8">
    <location>
        <begin position="1111"/>
        <end position="1162"/>
    </location>
</feature>
<dbReference type="SUPFAM" id="SSF82199">
    <property type="entry name" value="SET domain"/>
    <property type="match status" value="1"/>
</dbReference>
<feature type="region of interest" description="Disordered" evidence="8">
    <location>
        <begin position="174"/>
        <end position="204"/>
    </location>
</feature>
<dbReference type="SUPFAM" id="SSF57903">
    <property type="entry name" value="FYVE/PHD zinc finger"/>
    <property type="match status" value="1"/>
</dbReference>
<evidence type="ECO:0000256" key="2">
    <source>
        <dbReference type="ARBA" id="ARBA00022771"/>
    </source>
</evidence>
<keyword evidence="6" id="KW-0804">Transcription</keyword>
<feature type="domain" description="PHD-type" evidence="9">
    <location>
        <begin position="585"/>
        <end position="675"/>
    </location>
</feature>
<dbReference type="CDD" id="cd15489">
    <property type="entry name" value="PHD_SF"/>
    <property type="match status" value="1"/>
</dbReference>
<feature type="compositionally biased region" description="Polar residues" evidence="8">
    <location>
        <begin position="1710"/>
        <end position="1741"/>
    </location>
</feature>
<feature type="compositionally biased region" description="Polar residues" evidence="8">
    <location>
        <begin position="106"/>
        <end position="117"/>
    </location>
</feature>
<dbReference type="Gene3D" id="2.170.270.10">
    <property type="entry name" value="SET domain"/>
    <property type="match status" value="1"/>
</dbReference>
<feature type="compositionally biased region" description="Polar residues" evidence="8">
    <location>
        <begin position="1041"/>
        <end position="1052"/>
    </location>
</feature>
<dbReference type="Proteomes" id="UP000823405">
    <property type="component" value="Unassembled WGS sequence"/>
</dbReference>
<feature type="domain" description="PHD-type" evidence="10">
    <location>
        <begin position="1174"/>
        <end position="1325"/>
    </location>
</feature>
<dbReference type="InterPro" id="IPR034732">
    <property type="entry name" value="EPHD"/>
</dbReference>
<feature type="region of interest" description="Disordered" evidence="8">
    <location>
        <begin position="1831"/>
        <end position="1850"/>
    </location>
</feature>
<feature type="region of interest" description="Disordered" evidence="8">
    <location>
        <begin position="766"/>
        <end position="789"/>
    </location>
</feature>
<evidence type="ECO:0000256" key="5">
    <source>
        <dbReference type="ARBA" id="ARBA00023015"/>
    </source>
</evidence>
<feature type="compositionally biased region" description="Basic and acidic residues" evidence="8">
    <location>
        <begin position="38"/>
        <end position="48"/>
    </location>
</feature>
<feature type="region of interest" description="Disordered" evidence="8">
    <location>
        <begin position="1342"/>
        <end position="1362"/>
    </location>
</feature>
<feature type="region of interest" description="Disordered" evidence="8">
    <location>
        <begin position="1030"/>
        <end position="1081"/>
    </location>
</feature>
<sequence>MPPQRMQLDHSNNSTAFTQPEQRPRRSTINSTTRSHGPYREQRQRINSDLEADQDDEKPLPLHTSSSSSSNSQPHRLHDSDGAASDQWSQHRHSGQPAGDSRDATPISSPVYRSTGNTDRRSLQRHPPPQLPGHGRSQSDINLESISPGFNRSVPSPLASPITATANSLTALTISSSGPYSSSGRDLSKITVPRERRATTTRPFSVCSTESLLTQDRMKNGFGVLHSTIHLGQLSDSEISSVHDHRTRGRGSKGKQSHVQPPPSPSLPTASHSSSTKKSAGLKSPTMKPASQLRVTLYNLVSNGYLPAETLVVFREHSAVITAKGTLIPQMKEPDAMAIYPWLQDEYETPSAWATAMVKGGRTGKVAVNGWSAIKVPIHQDTELSKKYDGLGVAEASLDVFRKKYLAEMTDEGALAVADDTPSGRGSKDTGSLDRKKRKRPLARSGEAVGLRVTTTTGTRGYKGKMEPTRPRKRTVSDLSGMVSSDLLQDRQLRWEAAGVLFSMQDDLMSPTYDGFEQRRAPYQHRWSRHKGIIPLESLERRRQEQESKRRHLSVSRLSALRSLRPMSLVPVAIPLQLTSSITHMEFCVLCGGSGSKAGSYRRHSSQSNASHQWSSAESTEPWMGDIKIDRDVMRCCFDCGECYHMDCLPSESSGERDSTVLLDESWRCPRCTTCQLCEKSVYEHPPTSVSAGASAADATPSAETDSIKALVCDRCHEFTHLQCQVAVEPALKPAQRSPAGRHTHEWMCLTCRECVECGHRVERATGQAGEGDDESSTKDKDTQELATTEGRWSHGSALCPSCTVLAEKGNICPLCCTIYQDDDYETPMIFCDGCSHWVHVACDKGLEDRDYEELGEDSKQYFCPSCLPTPIPSPALSSSSSILSTAHSNDENPWSSICGHGLFSAENCFDCSRETQSYNEDDWHSRNSKRKDDILDLLKAAKEISDSESRGTSPYTSYTAMFPTTHSRTMSASLESVAEVAAAEALLTIFSGASTPISSTPYTSYPPSPYEPSFNGPYDRQYSVITSPHDHPPHMGSMAFTPSSDQESAGSSRDRFGFPQEDYFNSRPHSRPSIPYHHIGQELELTPTQSKLLLRQEYVMEPGDVVMEEGRAGLQSSRASEERDSKALSTSSGKSGAHPELYRPLAPPHHNFQRHSSSESAPTMEILVENVDARKCMLCHHGPSPSSDSIASGQVVLGRLLPLTLRSSDLSRPGTESPTGWIHSNCALWSSGVTLEATGGGMENVSRVVNQSLHVCCSSCGRPGASIKCKTSTSKSIDNPNACTAAFHYPCVNHLDQPQHQGSAANNAVVMDQKQRTILCSMHYREVSTLNDLRSAAFALQSSGPSSDSSAPPAHSNSLVPPVTLRTTWTGPFWIRDSLLAIQTPSLHWAAAGSAVQETDFGGFRIGGLTIYALGKFDSPESAYSETGLANDVDLDACYEAVSDKPLVEQQSRDKILALPLGFRCSRRIVSSGNYPCSMTAEVVQRRRQLRGSDETLASTKAGDLAHAGSDDLETAWKITLAFSGNNGHSPHQDREFFADSMKDAVERIFSSSYTDMDYEHPSPRQYRLYLESPDAFFGVDHPLIRDSIRAMPGEKEVASRMWAKYREVQRVVERQCSKKGCISQLRSRQLRDSQEHDNGDWESTTAARVRLRTGSLLLRKRFSHIGIARSNGLSSSDVAKQKDVDTKESPLVPGLLQELIKASTSIPFNTNAHTTAPTTESDQPSLTKLHQQQGRQDSTLDPLHEKVPPALEMTLEQLKSLATEQLRNVALFWNGRKVVSSQIRSSLTPLAQLSQGPETRFLAVASDKNNKDGEESSNHEAEGMEVDGATQMPLNPSSSQPMPSSKASPSLLLPEAYADVRVYTTRSFTSDEVIMEYTGEVVHPSVAVRRQDSYQSQGRNCYMMWCEFQDAVIDATMQGGLARFIRNEVRHVREQDNPQQHRTVYARTVAGPGLQGPKVVICAAEPLEAGTELILRYC</sequence>
<feature type="compositionally biased region" description="Low complexity" evidence="8">
    <location>
        <begin position="1835"/>
        <end position="1850"/>
    </location>
</feature>
<dbReference type="InterPro" id="IPR019787">
    <property type="entry name" value="Znf_PHD-finger"/>
</dbReference>
<keyword evidence="1" id="KW-0479">Metal-binding</keyword>
<dbReference type="GO" id="GO:0042800">
    <property type="term" value="F:histone H3K4 methyltransferase activity"/>
    <property type="evidence" value="ECO:0007669"/>
    <property type="project" value="TreeGrafter"/>
</dbReference>
<evidence type="ECO:0000256" key="4">
    <source>
        <dbReference type="ARBA" id="ARBA00022853"/>
    </source>
</evidence>
<reference evidence="11" key="1">
    <citation type="journal article" date="2020" name="Fungal Divers.">
        <title>Resolving the Mortierellaceae phylogeny through synthesis of multi-gene phylogenetics and phylogenomics.</title>
        <authorList>
            <person name="Vandepol N."/>
            <person name="Liber J."/>
            <person name="Desiro A."/>
            <person name="Na H."/>
            <person name="Kennedy M."/>
            <person name="Barry K."/>
            <person name="Grigoriev I.V."/>
            <person name="Miller A.N."/>
            <person name="O'Donnell K."/>
            <person name="Stajich J.E."/>
            <person name="Bonito G."/>
        </authorList>
    </citation>
    <scope>NUCLEOTIDE SEQUENCE</scope>
    <source>
        <strain evidence="11">NVP60</strain>
    </source>
</reference>
<keyword evidence="4" id="KW-0156">Chromatin regulator</keyword>
<gene>
    <name evidence="11" type="ORF">BGZ97_002826</name>
</gene>
<evidence type="ECO:0000313" key="12">
    <source>
        <dbReference type="Proteomes" id="UP000823405"/>
    </source>
</evidence>
<dbReference type="EMBL" id="JAAAIN010001642">
    <property type="protein sequence ID" value="KAG0301330.1"/>
    <property type="molecule type" value="Genomic_DNA"/>
</dbReference>
<feature type="region of interest" description="Disordered" evidence="8">
    <location>
        <begin position="417"/>
        <end position="478"/>
    </location>
</feature>
<feature type="region of interest" description="Disordered" evidence="8">
    <location>
        <begin position="236"/>
        <end position="288"/>
    </location>
</feature>
<dbReference type="InterPro" id="IPR001214">
    <property type="entry name" value="SET_dom"/>
</dbReference>
<feature type="region of interest" description="Disordered" evidence="8">
    <location>
        <begin position="1"/>
        <end position="154"/>
    </location>
</feature>
<evidence type="ECO:0008006" key="13">
    <source>
        <dbReference type="Google" id="ProtNLM"/>
    </source>
</evidence>
<accession>A0A9P6UHY1</accession>
<protein>
    <recommendedName>
        <fullName evidence="13">SET domain-containing protein</fullName>
    </recommendedName>
</protein>
<feature type="domain" description="PHD-type" evidence="9">
    <location>
        <begin position="810"/>
        <end position="870"/>
    </location>
</feature>
<feature type="compositionally biased region" description="Low complexity" evidence="8">
    <location>
        <begin position="175"/>
        <end position="184"/>
    </location>
</feature>
<feature type="compositionally biased region" description="Polar residues" evidence="8">
    <location>
        <begin position="136"/>
        <end position="154"/>
    </location>
</feature>
<feature type="compositionally biased region" description="Polar residues" evidence="8">
    <location>
        <begin position="9"/>
        <end position="35"/>
    </location>
</feature>
<feature type="compositionally biased region" description="Low complexity" evidence="8">
    <location>
        <begin position="267"/>
        <end position="279"/>
    </location>
</feature>
<name>A0A9P6UHY1_9FUNG</name>
<dbReference type="GO" id="GO:0035097">
    <property type="term" value="C:histone methyltransferase complex"/>
    <property type="evidence" value="ECO:0007669"/>
    <property type="project" value="TreeGrafter"/>
</dbReference>
<comment type="caution">
    <text evidence="11">The sequence shown here is derived from an EMBL/GenBank/DDBJ whole genome shotgun (WGS) entry which is preliminary data.</text>
</comment>
<dbReference type="Pfam" id="PF00856">
    <property type="entry name" value="SET"/>
    <property type="match status" value="1"/>
</dbReference>
<dbReference type="PANTHER" id="PTHR45838:SF4">
    <property type="entry name" value="HISTONE-LYSINE N-METHYLTRANSFERASE TRITHORAX"/>
    <property type="match status" value="1"/>
</dbReference>
<dbReference type="InterPro" id="IPR013083">
    <property type="entry name" value="Znf_RING/FYVE/PHD"/>
</dbReference>
<proteinExistence type="predicted"/>
<dbReference type="InterPro" id="IPR001965">
    <property type="entry name" value="Znf_PHD"/>
</dbReference>
<organism evidence="11 12">
    <name type="scientific">Linnemannia gamsii</name>
    <dbReference type="NCBI Taxonomy" id="64522"/>
    <lineage>
        <taxon>Eukaryota</taxon>
        <taxon>Fungi</taxon>
        <taxon>Fungi incertae sedis</taxon>
        <taxon>Mucoromycota</taxon>
        <taxon>Mortierellomycotina</taxon>
        <taxon>Mortierellomycetes</taxon>
        <taxon>Mortierellales</taxon>
        <taxon>Mortierellaceae</taxon>
        <taxon>Linnemannia</taxon>
    </lineage>
</organism>
<keyword evidence="12" id="KW-1185">Reference proteome</keyword>
<dbReference type="GO" id="GO:0045893">
    <property type="term" value="P:positive regulation of DNA-templated transcription"/>
    <property type="evidence" value="ECO:0007669"/>
    <property type="project" value="TreeGrafter"/>
</dbReference>
<dbReference type="GO" id="GO:0008270">
    <property type="term" value="F:zinc ion binding"/>
    <property type="evidence" value="ECO:0007669"/>
    <property type="project" value="UniProtKB-KW"/>
</dbReference>
<evidence type="ECO:0000256" key="7">
    <source>
        <dbReference type="PROSITE-ProRule" id="PRU00146"/>
    </source>
</evidence>
<evidence type="ECO:0000256" key="3">
    <source>
        <dbReference type="ARBA" id="ARBA00022833"/>
    </source>
</evidence>
<dbReference type="OrthoDB" id="787137at2759"/>
<keyword evidence="3" id="KW-0862">Zinc</keyword>